<evidence type="ECO:0000313" key="4">
    <source>
        <dbReference type="Proteomes" id="UP000717534"/>
    </source>
</evidence>
<reference evidence="3 4" key="1">
    <citation type="submission" date="2021-02" db="EMBL/GenBank/DDBJ databases">
        <title>Activity-based single-cell genomes from oceanic crustal fluid captures similar information to metagenomic and metatranscriptomic surveys with orders of magnitude less sampling.</title>
        <authorList>
            <person name="D'Angelo T.S."/>
            <person name="Orcutt B.N."/>
        </authorList>
    </citation>
    <scope>NUCLEOTIDE SEQUENCE [LARGE SCALE GENOMIC DNA]</scope>
    <source>
        <strain evidence="3">AH-315-G02</strain>
    </source>
</reference>
<evidence type="ECO:0000256" key="1">
    <source>
        <dbReference type="ARBA" id="ARBA00009981"/>
    </source>
</evidence>
<dbReference type="SUPFAM" id="SSF143120">
    <property type="entry name" value="YefM-like"/>
    <property type="match status" value="1"/>
</dbReference>
<evidence type="ECO:0000256" key="2">
    <source>
        <dbReference type="RuleBase" id="RU362080"/>
    </source>
</evidence>
<protein>
    <recommendedName>
        <fullName evidence="2">Antitoxin</fullName>
    </recommendedName>
</protein>
<comment type="caution">
    <text evidence="3">The sequence shown here is derived from an EMBL/GenBank/DDBJ whole genome shotgun (WGS) entry which is preliminary data.</text>
</comment>
<accession>A0ABS3ASP0</accession>
<evidence type="ECO:0000313" key="3">
    <source>
        <dbReference type="EMBL" id="MBN4068136.1"/>
    </source>
</evidence>
<dbReference type="InterPro" id="IPR051405">
    <property type="entry name" value="phD/YefM_antitoxin"/>
</dbReference>
<proteinExistence type="inferred from homology"/>
<gene>
    <name evidence="3" type="ORF">JYU06_01230</name>
</gene>
<keyword evidence="4" id="KW-1185">Reference proteome</keyword>
<comment type="function">
    <text evidence="2">Antitoxin component of a type II toxin-antitoxin (TA) system.</text>
</comment>
<name>A0ABS3ASP0_9BACT</name>
<comment type="similarity">
    <text evidence="1 2">Belongs to the phD/YefM antitoxin family.</text>
</comment>
<dbReference type="NCBIfam" id="TIGR01552">
    <property type="entry name" value="phd_fam"/>
    <property type="match status" value="1"/>
</dbReference>
<dbReference type="Pfam" id="PF02604">
    <property type="entry name" value="PhdYeFM_antitox"/>
    <property type="match status" value="1"/>
</dbReference>
<dbReference type="EMBL" id="JAFITO010000005">
    <property type="protein sequence ID" value="MBN4068136.1"/>
    <property type="molecule type" value="Genomic_DNA"/>
</dbReference>
<dbReference type="InterPro" id="IPR006442">
    <property type="entry name" value="Antitoxin_Phd/YefM"/>
</dbReference>
<dbReference type="PANTHER" id="PTHR33713:SF9">
    <property type="entry name" value="ANTITOXIN"/>
    <property type="match status" value="1"/>
</dbReference>
<dbReference type="Gene3D" id="3.40.1620.10">
    <property type="entry name" value="YefM-like domain"/>
    <property type="match status" value="1"/>
</dbReference>
<dbReference type="PANTHER" id="PTHR33713">
    <property type="entry name" value="ANTITOXIN YAFN-RELATED"/>
    <property type="match status" value="1"/>
</dbReference>
<dbReference type="InterPro" id="IPR036165">
    <property type="entry name" value="YefM-like_sf"/>
</dbReference>
<sequence length="84" mass="9820">MIENHWQLQEAKNKFSRLVEKVQHEGPQVVTKHGKDVAVVLSVEEYRKLIKPKKNLVTFFQNSPLANTTLDLNRNKELPRDIEL</sequence>
<organism evidence="3 4">
    <name type="scientific">Desulfotalea psychrophila</name>
    <dbReference type="NCBI Taxonomy" id="84980"/>
    <lineage>
        <taxon>Bacteria</taxon>
        <taxon>Pseudomonadati</taxon>
        <taxon>Thermodesulfobacteriota</taxon>
        <taxon>Desulfobulbia</taxon>
        <taxon>Desulfobulbales</taxon>
        <taxon>Desulfocapsaceae</taxon>
        <taxon>Desulfotalea</taxon>
    </lineage>
</organism>
<dbReference type="Proteomes" id="UP000717534">
    <property type="component" value="Unassembled WGS sequence"/>
</dbReference>